<dbReference type="PROSITE" id="PS51257">
    <property type="entry name" value="PROKAR_LIPOPROTEIN"/>
    <property type="match status" value="1"/>
</dbReference>
<accession>A0A2T0SIB8</accession>
<organism evidence="2 3">
    <name type="scientific">Pseudosporangium ferrugineum</name>
    <dbReference type="NCBI Taxonomy" id="439699"/>
    <lineage>
        <taxon>Bacteria</taxon>
        <taxon>Bacillati</taxon>
        <taxon>Actinomycetota</taxon>
        <taxon>Actinomycetes</taxon>
        <taxon>Micromonosporales</taxon>
        <taxon>Micromonosporaceae</taxon>
        <taxon>Pseudosporangium</taxon>
    </lineage>
</organism>
<sequence>MRGTAAVGAALCVLVALGGCGGDPAPPAARPSSASPAAPDLTAANTRVTVRLWYFNVRERSAVVEPTSLLTGAQYCARYAIPSSDDACRRKLVATGSNVKLTVPISGKVRRLGFPDLDLSCVDEATAEGTCKITESDFNTWATMNSPAPARITTEKGAIVEVAALLLL</sequence>
<keyword evidence="3" id="KW-1185">Reference proteome</keyword>
<evidence type="ECO:0000313" key="3">
    <source>
        <dbReference type="Proteomes" id="UP000239209"/>
    </source>
</evidence>
<keyword evidence="1" id="KW-0732">Signal</keyword>
<gene>
    <name evidence="2" type="ORF">CLV70_101327</name>
</gene>
<feature type="chain" id="PRO_5038445249" evidence="1">
    <location>
        <begin position="19"/>
        <end position="168"/>
    </location>
</feature>
<evidence type="ECO:0000256" key="1">
    <source>
        <dbReference type="SAM" id="SignalP"/>
    </source>
</evidence>
<dbReference type="RefSeq" id="WP_106124501.1">
    <property type="nucleotide sequence ID" value="NZ_PVZG01000001.1"/>
</dbReference>
<feature type="signal peptide" evidence="1">
    <location>
        <begin position="1"/>
        <end position="18"/>
    </location>
</feature>
<proteinExistence type="predicted"/>
<protein>
    <submittedName>
        <fullName evidence="2">Uncharacterized protein</fullName>
    </submittedName>
</protein>
<reference evidence="2 3" key="1">
    <citation type="submission" date="2018-03" db="EMBL/GenBank/DDBJ databases">
        <title>Genomic Encyclopedia of Archaeal and Bacterial Type Strains, Phase II (KMG-II): from individual species to whole genera.</title>
        <authorList>
            <person name="Goeker M."/>
        </authorList>
    </citation>
    <scope>NUCLEOTIDE SEQUENCE [LARGE SCALE GENOMIC DNA]</scope>
    <source>
        <strain evidence="2 3">DSM 45348</strain>
    </source>
</reference>
<evidence type="ECO:0000313" key="2">
    <source>
        <dbReference type="EMBL" id="PRY33165.1"/>
    </source>
</evidence>
<dbReference type="AlphaFoldDB" id="A0A2T0SIB8"/>
<dbReference type="Proteomes" id="UP000239209">
    <property type="component" value="Unassembled WGS sequence"/>
</dbReference>
<comment type="caution">
    <text evidence="2">The sequence shown here is derived from an EMBL/GenBank/DDBJ whole genome shotgun (WGS) entry which is preliminary data.</text>
</comment>
<name>A0A2T0SIB8_9ACTN</name>
<dbReference type="EMBL" id="PVZG01000001">
    <property type="protein sequence ID" value="PRY33165.1"/>
    <property type="molecule type" value="Genomic_DNA"/>
</dbReference>